<evidence type="ECO:0000313" key="5">
    <source>
        <dbReference type="Proteomes" id="UP000824241"/>
    </source>
</evidence>
<accession>A0A9D1DWN5</accession>
<dbReference type="AlphaFoldDB" id="A0A9D1DWN5"/>
<name>A0A9D1DWN5_9FIRM</name>
<feature type="transmembrane region" description="Helical" evidence="2">
    <location>
        <begin position="21"/>
        <end position="43"/>
    </location>
</feature>
<comment type="caution">
    <text evidence="4">The sequence shown here is derived from an EMBL/GenBank/DDBJ whole genome shotgun (WGS) entry which is preliminary data.</text>
</comment>
<gene>
    <name evidence="4" type="ORF">IAB37_02190</name>
</gene>
<evidence type="ECO:0000259" key="3">
    <source>
        <dbReference type="Pfam" id="PF13200"/>
    </source>
</evidence>
<sequence>MGRRIKHYSSGYQIKRKKQKRLLSGVLFALLLVILVFVGYIGAKAVSELSAPSEGDLSGVSDTLSLPDEPASGESEPSAASPESGSSAPESTASEEDSSSEVESLYSEYGVPLATFAPVKEDLFTLYGEPLATYSPLPDVPAPADEEELKAVTMPLETALSLESARTFLESLDSTLYNAVVVPVKDSDGILYYNTGVSLAYTCGAVSGNRIDIEGLVALIESYGFKPAASIYSLHDHTASHARYGTSYLWTDDGVTTWLDAKPVNGGEPWLNPYADETIDYLSAIAAELDGLGFVDLVVYGNQYPDSTLQQKMGLGETGGVSKADQLQAVLQAMQNAASGLRVIPAYQGACYTEGVNSQVYTVSPNAFTFAPSAPIVGSDLSILDQVTAEVSTVVPVIDSADLIPSLSERGITSYIVTG</sequence>
<feature type="region of interest" description="Disordered" evidence="1">
    <location>
        <begin position="51"/>
        <end position="101"/>
    </location>
</feature>
<reference evidence="4" key="2">
    <citation type="journal article" date="2021" name="PeerJ">
        <title>Extensive microbial diversity within the chicken gut microbiome revealed by metagenomics and culture.</title>
        <authorList>
            <person name="Gilroy R."/>
            <person name="Ravi A."/>
            <person name="Getino M."/>
            <person name="Pursley I."/>
            <person name="Horton D.L."/>
            <person name="Alikhan N.F."/>
            <person name="Baker D."/>
            <person name="Gharbi K."/>
            <person name="Hall N."/>
            <person name="Watson M."/>
            <person name="Adriaenssens E.M."/>
            <person name="Foster-Nyarko E."/>
            <person name="Jarju S."/>
            <person name="Secka A."/>
            <person name="Antonio M."/>
            <person name="Oren A."/>
            <person name="Chaudhuri R.R."/>
            <person name="La Ragione R."/>
            <person name="Hildebrand F."/>
            <person name="Pallen M.J."/>
        </authorList>
    </citation>
    <scope>NUCLEOTIDE SEQUENCE</scope>
    <source>
        <strain evidence="4">CHK189-12415</strain>
    </source>
</reference>
<dbReference type="Pfam" id="PF13200">
    <property type="entry name" value="DUF4015"/>
    <property type="match status" value="1"/>
</dbReference>
<keyword evidence="2" id="KW-0472">Membrane</keyword>
<evidence type="ECO:0000256" key="1">
    <source>
        <dbReference type="SAM" id="MobiDB-lite"/>
    </source>
</evidence>
<feature type="domain" description="DUF4015" evidence="3">
    <location>
        <begin position="158"/>
        <end position="342"/>
    </location>
</feature>
<keyword evidence="2" id="KW-1133">Transmembrane helix</keyword>
<evidence type="ECO:0000256" key="2">
    <source>
        <dbReference type="SAM" id="Phobius"/>
    </source>
</evidence>
<protein>
    <recommendedName>
        <fullName evidence="3">DUF4015 domain-containing protein</fullName>
    </recommendedName>
</protein>
<dbReference type="EMBL" id="DVHA01000074">
    <property type="protein sequence ID" value="HIR60371.1"/>
    <property type="molecule type" value="Genomic_DNA"/>
</dbReference>
<keyword evidence="2" id="KW-0812">Transmembrane</keyword>
<feature type="compositionally biased region" description="Low complexity" evidence="1">
    <location>
        <begin position="67"/>
        <end position="92"/>
    </location>
</feature>
<evidence type="ECO:0000313" key="4">
    <source>
        <dbReference type="EMBL" id="HIR60371.1"/>
    </source>
</evidence>
<dbReference type="Proteomes" id="UP000824241">
    <property type="component" value="Unassembled WGS sequence"/>
</dbReference>
<proteinExistence type="predicted"/>
<organism evidence="4 5">
    <name type="scientific">Candidatus Faecivivens stercoravium</name>
    <dbReference type="NCBI Taxonomy" id="2840803"/>
    <lineage>
        <taxon>Bacteria</taxon>
        <taxon>Bacillati</taxon>
        <taxon>Bacillota</taxon>
        <taxon>Clostridia</taxon>
        <taxon>Eubacteriales</taxon>
        <taxon>Oscillospiraceae</taxon>
        <taxon>Oscillospiraceae incertae sedis</taxon>
        <taxon>Candidatus Faecivivens</taxon>
    </lineage>
</organism>
<dbReference type="InterPro" id="IPR025275">
    <property type="entry name" value="DUF4015"/>
</dbReference>
<reference evidence="4" key="1">
    <citation type="submission" date="2020-10" db="EMBL/GenBank/DDBJ databases">
        <authorList>
            <person name="Gilroy R."/>
        </authorList>
    </citation>
    <scope>NUCLEOTIDE SEQUENCE</scope>
    <source>
        <strain evidence="4">CHK189-12415</strain>
    </source>
</reference>